<keyword evidence="2" id="KW-1185">Reference proteome</keyword>
<organism evidence="1 2">
    <name type="scientific">Trichonephila clavipes</name>
    <name type="common">Golden silk orbweaver</name>
    <name type="synonym">Nephila clavipes</name>
    <dbReference type="NCBI Taxonomy" id="2585209"/>
    <lineage>
        <taxon>Eukaryota</taxon>
        <taxon>Metazoa</taxon>
        <taxon>Ecdysozoa</taxon>
        <taxon>Arthropoda</taxon>
        <taxon>Chelicerata</taxon>
        <taxon>Arachnida</taxon>
        <taxon>Araneae</taxon>
        <taxon>Araneomorphae</taxon>
        <taxon>Entelegynae</taxon>
        <taxon>Araneoidea</taxon>
        <taxon>Nephilidae</taxon>
        <taxon>Trichonephila</taxon>
    </lineage>
</organism>
<protein>
    <submittedName>
        <fullName evidence="1">Uncharacterized protein</fullName>
    </submittedName>
</protein>
<evidence type="ECO:0000313" key="1">
    <source>
        <dbReference type="EMBL" id="GFY29457.1"/>
    </source>
</evidence>
<dbReference type="EMBL" id="BMAU01021388">
    <property type="protein sequence ID" value="GFY29457.1"/>
    <property type="molecule type" value="Genomic_DNA"/>
</dbReference>
<accession>A0A8X6W7I5</accession>
<dbReference type="Proteomes" id="UP000887159">
    <property type="component" value="Unassembled WGS sequence"/>
</dbReference>
<evidence type="ECO:0000313" key="2">
    <source>
        <dbReference type="Proteomes" id="UP000887159"/>
    </source>
</evidence>
<sequence>MENNICNSMILTSRRRHFYLVGQSKHKVGACGVNNQASAVLAGNELPFVAFSLSLSPDGRGYELVSSVRALVPQKFSVEDELMHVKHVEVKSPHVGVMWKFGRGVISSGRRSCAECSEEVGEKGLLESRSPKFRIDSSEKDMRRTGFEGSEESRILEVHHGSDRKDFRWISRFAIGCSSDRLKRAENFILVCRRPPRSPTREAVCRSSVKNQSRRLPGIHPECVVSTTASGRLWGLKIRVYFQSPLKEEDGICKVDKVFKESVVSYRVVEDKATDYVHLKQVLTEQFPVVRNRSELETRFCASYQNHNERPSNFLYELLKIHKQLKLDMREEKLLNHVISRLEPQPLGYVEVRHPQTTSNLLQIIDKYEERFLNRRIRGSS</sequence>
<comment type="caution">
    <text evidence="1">The sequence shown here is derived from an EMBL/GenBank/DDBJ whole genome shotgun (WGS) entry which is preliminary data.</text>
</comment>
<gene>
    <name evidence="1" type="primary">NCL1_26994</name>
    <name evidence="1" type="ORF">TNCV_2626281</name>
</gene>
<dbReference type="AlphaFoldDB" id="A0A8X6W7I5"/>
<proteinExistence type="predicted"/>
<reference evidence="1" key="1">
    <citation type="submission" date="2020-08" db="EMBL/GenBank/DDBJ databases">
        <title>Multicomponent nature underlies the extraordinary mechanical properties of spider dragline silk.</title>
        <authorList>
            <person name="Kono N."/>
            <person name="Nakamura H."/>
            <person name="Mori M."/>
            <person name="Yoshida Y."/>
            <person name="Ohtoshi R."/>
            <person name="Malay A.D."/>
            <person name="Moran D.A.P."/>
            <person name="Tomita M."/>
            <person name="Numata K."/>
            <person name="Arakawa K."/>
        </authorList>
    </citation>
    <scope>NUCLEOTIDE SEQUENCE</scope>
</reference>
<name>A0A8X6W7I5_TRICX</name>